<evidence type="ECO:0000313" key="2">
    <source>
        <dbReference type="Proteomes" id="UP000180254"/>
    </source>
</evidence>
<accession>A0A1S1V926</accession>
<dbReference type="STRING" id="39480.EUAN_09050"/>
<sequence length="110" mass="12666">MAKFISINDGTLINKNEVLKVERLLYDIWKDNFEGTCCETGERELLEFLTFDLAKIKLSNGEDVLVKILIYGPEEDEVCIEEWFHQAISYIEAEWGDLAGQFGIKVKAFN</sequence>
<reference evidence="1 2" key="1">
    <citation type="submission" date="2016-09" db="EMBL/GenBank/DDBJ databases">
        <title>Genome sequence of Eubacterium angustum.</title>
        <authorList>
            <person name="Poehlein A."/>
            <person name="Daniel R."/>
        </authorList>
    </citation>
    <scope>NUCLEOTIDE SEQUENCE [LARGE SCALE GENOMIC DNA]</scope>
    <source>
        <strain evidence="1 2">DSM 1989</strain>
    </source>
</reference>
<dbReference type="AlphaFoldDB" id="A0A1S1V926"/>
<proteinExistence type="predicted"/>
<dbReference type="RefSeq" id="WP_071062067.1">
    <property type="nucleotide sequence ID" value="NZ_MKIE01000002.1"/>
</dbReference>
<gene>
    <name evidence="1" type="ORF">EUAN_09050</name>
</gene>
<comment type="caution">
    <text evidence="1">The sequence shown here is derived from an EMBL/GenBank/DDBJ whole genome shotgun (WGS) entry which is preliminary data.</text>
</comment>
<evidence type="ECO:0000313" key="1">
    <source>
        <dbReference type="EMBL" id="OHW63121.1"/>
    </source>
</evidence>
<dbReference type="Proteomes" id="UP000180254">
    <property type="component" value="Unassembled WGS sequence"/>
</dbReference>
<keyword evidence="2" id="KW-1185">Reference proteome</keyword>
<protein>
    <submittedName>
        <fullName evidence="1">Uncharacterized protein</fullName>
    </submittedName>
</protein>
<name>A0A1S1V926_9FIRM</name>
<organism evidence="1 2">
    <name type="scientific">Andreesenia angusta</name>
    <dbReference type="NCBI Taxonomy" id="39480"/>
    <lineage>
        <taxon>Bacteria</taxon>
        <taxon>Bacillati</taxon>
        <taxon>Bacillota</taxon>
        <taxon>Tissierellia</taxon>
        <taxon>Tissierellales</taxon>
        <taxon>Gottschalkiaceae</taxon>
        <taxon>Andreesenia</taxon>
    </lineage>
</organism>
<dbReference type="EMBL" id="MKIE01000002">
    <property type="protein sequence ID" value="OHW63121.1"/>
    <property type="molecule type" value="Genomic_DNA"/>
</dbReference>